<evidence type="ECO:0000256" key="2">
    <source>
        <dbReference type="SAM" id="SignalP"/>
    </source>
</evidence>
<feature type="compositionally biased region" description="Polar residues" evidence="1">
    <location>
        <begin position="70"/>
        <end position="80"/>
    </location>
</feature>
<dbReference type="RefSeq" id="WP_269949160.1">
    <property type="nucleotide sequence ID" value="NZ_CP104758.1"/>
</dbReference>
<reference evidence="3 4" key="1">
    <citation type="journal article" date="2022" name="J Glob Antimicrob Resist">
        <title>First complete genome of a multidrug resistant strain of the novel human pathogen Kalamiella piersonii (GABEKP28) identified in human saliva.</title>
        <authorList>
            <person name="McDonagh F."/>
            <person name="Singh N.K."/>
            <person name="Venkateswaran K."/>
            <person name="Lonappan A.M."/>
            <person name="Hallahan B."/>
            <person name="Tuohy A."/>
            <person name="Burke L."/>
            <person name="Kovarova A."/>
            <person name="Miliotis G."/>
        </authorList>
    </citation>
    <scope>NUCLEOTIDE SEQUENCE [LARGE SCALE GENOMIC DNA]</scope>
    <source>
        <strain evidence="3 4">GABEKP28</strain>
    </source>
</reference>
<feature type="signal peptide" evidence="2">
    <location>
        <begin position="1"/>
        <end position="21"/>
    </location>
</feature>
<dbReference type="KEGG" id="kpie:N5580_10605"/>
<protein>
    <submittedName>
        <fullName evidence="3">DUF1090 family protein</fullName>
    </submittedName>
</protein>
<proteinExistence type="predicted"/>
<dbReference type="Proteomes" id="UP001211544">
    <property type="component" value="Chromosome"/>
</dbReference>
<name>A0AAJ5QGM4_9GAMM</name>
<dbReference type="Pfam" id="PF06476">
    <property type="entry name" value="DUF1090"/>
    <property type="match status" value="1"/>
</dbReference>
<keyword evidence="4" id="KW-1185">Reference proteome</keyword>
<evidence type="ECO:0000313" key="4">
    <source>
        <dbReference type="Proteomes" id="UP001211544"/>
    </source>
</evidence>
<feature type="chain" id="PRO_5042542671" evidence="2">
    <location>
        <begin position="22"/>
        <end position="120"/>
    </location>
</feature>
<dbReference type="EMBL" id="CP104758">
    <property type="protein sequence ID" value="WBG89567.1"/>
    <property type="molecule type" value="Genomic_DNA"/>
</dbReference>
<organism evidence="3 4">
    <name type="scientific">Pantoea piersonii</name>
    <dbReference type="NCBI Taxonomy" id="2364647"/>
    <lineage>
        <taxon>Bacteria</taxon>
        <taxon>Pseudomonadati</taxon>
        <taxon>Pseudomonadota</taxon>
        <taxon>Gammaproteobacteria</taxon>
        <taxon>Enterobacterales</taxon>
        <taxon>Erwiniaceae</taxon>
        <taxon>Pantoea</taxon>
    </lineage>
</organism>
<evidence type="ECO:0000313" key="3">
    <source>
        <dbReference type="EMBL" id="WBG89567.1"/>
    </source>
</evidence>
<dbReference type="AlphaFoldDB" id="A0AAJ5QGM4"/>
<feature type="region of interest" description="Disordered" evidence="1">
    <location>
        <begin position="66"/>
        <end position="120"/>
    </location>
</feature>
<feature type="compositionally biased region" description="Basic and acidic residues" evidence="1">
    <location>
        <begin position="98"/>
        <end position="110"/>
    </location>
</feature>
<sequence>MKKEMIVLLLLLATLPHLAFAVTDSCKDKIAVLNKKIEQAKKFNNKKEMSRFNIARTRVKMNCNKERQAQRANQNGSRQPLSVKKAEAESQKAQQALKETKAEAHQDSLAEKSVGLKRSN</sequence>
<evidence type="ECO:0000256" key="1">
    <source>
        <dbReference type="SAM" id="MobiDB-lite"/>
    </source>
</evidence>
<gene>
    <name evidence="3" type="ORF">N5580_10605</name>
</gene>
<accession>A0AAJ5QGM4</accession>
<dbReference type="InterPro" id="IPR009468">
    <property type="entry name" value="DUF1090"/>
</dbReference>
<keyword evidence="2" id="KW-0732">Signal</keyword>